<dbReference type="Pfam" id="PF00175">
    <property type="entry name" value="NAD_binding_1"/>
    <property type="match status" value="1"/>
</dbReference>
<dbReference type="InterPro" id="IPR017927">
    <property type="entry name" value="FAD-bd_FR_type"/>
</dbReference>
<dbReference type="EMBL" id="MDTQ01000001">
    <property type="protein sequence ID" value="ODC02212.1"/>
    <property type="molecule type" value="Genomic_DNA"/>
</dbReference>
<dbReference type="RefSeq" id="WP_068996596.1">
    <property type="nucleotide sequence ID" value="NZ_MDTQ01000001.1"/>
</dbReference>
<keyword evidence="2" id="KW-0455">Luminescence</keyword>
<name>A0A1E2V5S3_9GAMM</name>
<accession>A0A1E2V5S3</accession>
<evidence type="ECO:0000256" key="2">
    <source>
        <dbReference type="ARBA" id="ARBA00023223"/>
    </source>
</evidence>
<protein>
    <recommendedName>
        <fullName evidence="4">FAD-binding FR-type domain-containing protein</fullName>
    </recommendedName>
</protein>
<evidence type="ECO:0000256" key="1">
    <source>
        <dbReference type="ARBA" id="ARBA00023002"/>
    </source>
</evidence>
<dbReference type="STRING" id="197479.BFW38_00265"/>
<dbReference type="AlphaFoldDB" id="A0A1E2V5S3"/>
<evidence type="ECO:0000313" key="5">
    <source>
        <dbReference type="EMBL" id="ODC02212.1"/>
    </source>
</evidence>
<feature type="domain" description="FAD-binding FR-type" evidence="4">
    <location>
        <begin position="4"/>
        <end position="103"/>
    </location>
</feature>
<evidence type="ECO:0000256" key="3">
    <source>
        <dbReference type="ARBA" id="ARBA00038177"/>
    </source>
</evidence>
<proteinExistence type="inferred from homology"/>
<dbReference type="SUPFAM" id="SSF63380">
    <property type="entry name" value="Riboflavin synthase domain-like"/>
    <property type="match status" value="1"/>
</dbReference>
<dbReference type="OrthoDB" id="9806195at2"/>
<dbReference type="InterPro" id="IPR050415">
    <property type="entry name" value="MRET"/>
</dbReference>
<evidence type="ECO:0000259" key="4">
    <source>
        <dbReference type="PROSITE" id="PS51384"/>
    </source>
</evidence>
<dbReference type="PROSITE" id="PS51384">
    <property type="entry name" value="FAD_FR"/>
    <property type="match status" value="1"/>
</dbReference>
<dbReference type="InterPro" id="IPR017938">
    <property type="entry name" value="Riboflavin_synthase-like_b-brl"/>
</dbReference>
<reference evidence="5 6" key="1">
    <citation type="submission" date="2016-08" db="EMBL/GenBank/DDBJ databases">
        <authorList>
            <person name="Seilhamer J.J."/>
        </authorList>
    </citation>
    <scope>NUCLEOTIDE SEQUENCE [LARGE SCALE GENOMIC DNA]</scope>
    <source>
        <strain evidence="5 6">PH27A</strain>
    </source>
</reference>
<dbReference type="PANTHER" id="PTHR47354:SF7">
    <property type="entry name" value="NAD(P)H-FLAVIN REDUCTASE"/>
    <property type="match status" value="1"/>
</dbReference>
<sequence>MSEPQTLQARIRALETLPDRVTRLWLLPSAGQWPLWQPGQYLEIGLDDNTWLPFSIASLAGGDTLELHVQLQPQSDNSQRLQEKLSIGEMLTVRLPGGRCVLEGPDRPLTLIAGGTGFAQVKTMLEYCLKQGWQSRLDFYWGGQHPHSLYLLPLVAQWARQHENLHIHPVVELGDEGWKGRLGRVTEALATDIDDARDLEVIASGSPAMVYAIEDFLLERGLSIGQMRSDVHDYAPREVNPPGQSSGD</sequence>
<comment type="caution">
    <text evidence="5">The sequence shown here is derived from an EMBL/GenBank/DDBJ whole genome shotgun (WGS) entry which is preliminary data.</text>
</comment>
<dbReference type="GO" id="GO:0008218">
    <property type="term" value="P:bioluminescence"/>
    <property type="evidence" value="ECO:0007669"/>
    <property type="project" value="UniProtKB-KW"/>
</dbReference>
<organism evidence="5 6">
    <name type="scientific">Terasakiispira papahanaumokuakeensis</name>
    <dbReference type="NCBI Taxonomy" id="197479"/>
    <lineage>
        <taxon>Bacteria</taxon>
        <taxon>Pseudomonadati</taxon>
        <taxon>Pseudomonadota</taxon>
        <taxon>Gammaproteobacteria</taxon>
        <taxon>Oceanospirillales</taxon>
        <taxon>Terasakiispira</taxon>
    </lineage>
</organism>
<dbReference type="Gene3D" id="2.40.30.10">
    <property type="entry name" value="Translation factors"/>
    <property type="match status" value="1"/>
</dbReference>
<evidence type="ECO:0000313" key="6">
    <source>
        <dbReference type="Proteomes" id="UP000094291"/>
    </source>
</evidence>
<dbReference type="Gene3D" id="3.40.50.80">
    <property type="entry name" value="Nucleotide-binding domain of ferredoxin-NADP reductase (FNR) module"/>
    <property type="match status" value="1"/>
</dbReference>
<dbReference type="Proteomes" id="UP000094291">
    <property type="component" value="Unassembled WGS sequence"/>
</dbReference>
<keyword evidence="1" id="KW-0560">Oxidoreductase</keyword>
<comment type="similarity">
    <text evidence="3">Belongs to the Fre/LuxG FAD/NAD(P) flavoprotein oxidoreductase family.</text>
</comment>
<gene>
    <name evidence="5" type="ORF">BFW38_00265</name>
</gene>
<keyword evidence="6" id="KW-1185">Reference proteome</keyword>
<dbReference type="InterPro" id="IPR039261">
    <property type="entry name" value="FNR_nucleotide-bd"/>
</dbReference>
<dbReference type="SUPFAM" id="SSF52343">
    <property type="entry name" value="Ferredoxin reductase-like, C-terminal NADP-linked domain"/>
    <property type="match status" value="1"/>
</dbReference>
<dbReference type="PANTHER" id="PTHR47354">
    <property type="entry name" value="NADH OXIDOREDUCTASE HCR"/>
    <property type="match status" value="1"/>
</dbReference>
<dbReference type="InterPro" id="IPR001433">
    <property type="entry name" value="OxRdtase_FAD/NAD-bd"/>
</dbReference>
<dbReference type="GO" id="GO:0016491">
    <property type="term" value="F:oxidoreductase activity"/>
    <property type="evidence" value="ECO:0007669"/>
    <property type="project" value="UniProtKB-KW"/>
</dbReference>
<dbReference type="PRINTS" id="PR00410">
    <property type="entry name" value="PHEHYDRXLASE"/>
</dbReference>